<name>A0ABT9XIZ1_9BACL</name>
<proteinExistence type="predicted"/>
<dbReference type="Proteomes" id="UP001232973">
    <property type="component" value="Unassembled WGS sequence"/>
</dbReference>
<keyword evidence="1 3" id="KW-0560">Oxidoreductase</keyword>
<evidence type="ECO:0000256" key="1">
    <source>
        <dbReference type="ARBA" id="ARBA00023002"/>
    </source>
</evidence>
<dbReference type="SUPFAM" id="SSF53213">
    <property type="entry name" value="LigB-like"/>
    <property type="match status" value="1"/>
</dbReference>
<dbReference type="GO" id="GO:0008687">
    <property type="term" value="F:3,4-dihydroxyphenylacetate 2,3-dioxygenase activity"/>
    <property type="evidence" value="ECO:0007669"/>
    <property type="project" value="UniProtKB-EC"/>
</dbReference>
<dbReference type="EC" id="1.13.11.15" evidence="3"/>
<feature type="domain" description="Extradiol ring-cleavage dioxygenase class III enzyme subunit B" evidence="2">
    <location>
        <begin position="6"/>
        <end position="247"/>
    </location>
</feature>
<accession>A0ABT9XIZ1</accession>
<dbReference type="EMBL" id="JAUSTP010000016">
    <property type="protein sequence ID" value="MDQ0190284.1"/>
    <property type="molecule type" value="Genomic_DNA"/>
</dbReference>
<sequence>MSLELAMISPHTPRICHRDKVADFQQPMVEAMLKTADIIDGLKPDVLVLVSCHWMSSFEHYVDAAARHKGILTAFECPDVISDVPYDHPGCPELAHQMVKAGVQAGLSVQAVDDPTYVWDYGTVVPLRYLLKDKTTPVIDLSVCWAASLEETMQWGHIIGEVIAASPLKVVFVASGALAHNLRRGPSNWPNLTEQALDREFCNHLVAGELANASDMLASYARAASVESGGRHVAMLLGVLQGGKYTGVLHGYGPSSGSGNPVLTLHPVSA</sequence>
<dbReference type="PANTHER" id="PTHR30096">
    <property type="entry name" value="4,5-DOPA DIOXYGENASE EXTRADIOL-LIKE PROTEIN"/>
    <property type="match status" value="1"/>
</dbReference>
<protein>
    <submittedName>
        <fullName evidence="3">3,4-dihydroxyphenylacetate 2,3-dioxygenase</fullName>
        <ecNumber evidence="3">1.13.11.15</ecNumber>
    </submittedName>
</protein>
<dbReference type="InterPro" id="IPR004183">
    <property type="entry name" value="Xdiol_dOase_suB"/>
</dbReference>
<dbReference type="RefSeq" id="WP_307016357.1">
    <property type="nucleotide sequence ID" value="NZ_JAUANV010000017.1"/>
</dbReference>
<dbReference type="PANTHER" id="PTHR30096:SF9">
    <property type="entry name" value="4-HYDROXYPHENYLACETATE CATABOLISM PROTEIN"/>
    <property type="match status" value="1"/>
</dbReference>
<keyword evidence="4" id="KW-1185">Reference proteome</keyword>
<reference evidence="3 4" key="1">
    <citation type="submission" date="2023-07" db="EMBL/GenBank/DDBJ databases">
        <title>Genomic Encyclopedia of Type Strains, Phase IV (KMG-IV): sequencing the most valuable type-strain genomes for metagenomic binning, comparative biology and taxonomic classification.</title>
        <authorList>
            <person name="Goeker M."/>
        </authorList>
    </citation>
    <scope>NUCLEOTIDE SEQUENCE [LARGE SCALE GENOMIC DNA]</scope>
    <source>
        <strain evidence="3 4">DSM 4006</strain>
    </source>
</reference>
<dbReference type="Pfam" id="PF02900">
    <property type="entry name" value="LigB"/>
    <property type="match status" value="1"/>
</dbReference>
<comment type="caution">
    <text evidence="3">The sequence shown here is derived from an EMBL/GenBank/DDBJ whole genome shotgun (WGS) entry which is preliminary data.</text>
</comment>
<evidence type="ECO:0000313" key="4">
    <source>
        <dbReference type="Proteomes" id="UP001232973"/>
    </source>
</evidence>
<gene>
    <name evidence="3" type="ORF">J2S03_002148</name>
</gene>
<evidence type="ECO:0000313" key="3">
    <source>
        <dbReference type="EMBL" id="MDQ0190284.1"/>
    </source>
</evidence>
<organism evidence="3 4">
    <name type="scientific">Alicyclobacillus cycloheptanicus</name>
    <dbReference type="NCBI Taxonomy" id="1457"/>
    <lineage>
        <taxon>Bacteria</taxon>
        <taxon>Bacillati</taxon>
        <taxon>Bacillota</taxon>
        <taxon>Bacilli</taxon>
        <taxon>Bacillales</taxon>
        <taxon>Alicyclobacillaceae</taxon>
        <taxon>Alicyclobacillus</taxon>
    </lineage>
</organism>
<dbReference type="Gene3D" id="3.40.830.10">
    <property type="entry name" value="LigB-like"/>
    <property type="match status" value="1"/>
</dbReference>
<evidence type="ECO:0000259" key="2">
    <source>
        <dbReference type="Pfam" id="PF02900"/>
    </source>
</evidence>